<feature type="non-terminal residue" evidence="2">
    <location>
        <position position="75"/>
    </location>
</feature>
<keyword evidence="3" id="KW-1185">Reference proteome</keyword>
<protein>
    <submittedName>
        <fullName evidence="2">Uncharacterized protein</fullName>
    </submittedName>
</protein>
<sequence>MEEDVGRGRHGRKSNAHSSARRELTANAPAGKKGRRRQGPPLVQGTHDAESGGSRSRARLRLGQAPVEDVDDASE</sequence>
<dbReference type="EMBL" id="LXQA010375703">
    <property type="protein sequence ID" value="MCI47693.1"/>
    <property type="molecule type" value="Genomic_DNA"/>
</dbReference>
<proteinExistence type="predicted"/>
<comment type="caution">
    <text evidence="2">The sequence shown here is derived from an EMBL/GenBank/DDBJ whole genome shotgun (WGS) entry which is preliminary data.</text>
</comment>
<dbReference type="Proteomes" id="UP000265520">
    <property type="component" value="Unassembled WGS sequence"/>
</dbReference>
<reference evidence="2 3" key="1">
    <citation type="journal article" date="2018" name="Front. Plant Sci.">
        <title>Red Clover (Trifolium pratense) and Zigzag Clover (T. medium) - A Picture of Genomic Similarities and Differences.</title>
        <authorList>
            <person name="Dluhosova J."/>
            <person name="Istvanek J."/>
            <person name="Nedelnik J."/>
            <person name="Repkova J."/>
        </authorList>
    </citation>
    <scope>NUCLEOTIDE SEQUENCE [LARGE SCALE GENOMIC DNA]</scope>
    <source>
        <strain evidence="3">cv. 10/8</strain>
        <tissue evidence="2">Leaf</tissue>
    </source>
</reference>
<evidence type="ECO:0000313" key="2">
    <source>
        <dbReference type="EMBL" id="MCI47693.1"/>
    </source>
</evidence>
<dbReference type="AlphaFoldDB" id="A0A392SFI2"/>
<feature type="region of interest" description="Disordered" evidence="1">
    <location>
        <begin position="1"/>
        <end position="75"/>
    </location>
</feature>
<name>A0A392SFI2_9FABA</name>
<evidence type="ECO:0000313" key="3">
    <source>
        <dbReference type="Proteomes" id="UP000265520"/>
    </source>
</evidence>
<accession>A0A392SFI2</accession>
<organism evidence="2 3">
    <name type="scientific">Trifolium medium</name>
    <dbReference type="NCBI Taxonomy" id="97028"/>
    <lineage>
        <taxon>Eukaryota</taxon>
        <taxon>Viridiplantae</taxon>
        <taxon>Streptophyta</taxon>
        <taxon>Embryophyta</taxon>
        <taxon>Tracheophyta</taxon>
        <taxon>Spermatophyta</taxon>
        <taxon>Magnoliopsida</taxon>
        <taxon>eudicotyledons</taxon>
        <taxon>Gunneridae</taxon>
        <taxon>Pentapetalae</taxon>
        <taxon>rosids</taxon>
        <taxon>fabids</taxon>
        <taxon>Fabales</taxon>
        <taxon>Fabaceae</taxon>
        <taxon>Papilionoideae</taxon>
        <taxon>50 kb inversion clade</taxon>
        <taxon>NPAAA clade</taxon>
        <taxon>Hologalegina</taxon>
        <taxon>IRL clade</taxon>
        <taxon>Trifolieae</taxon>
        <taxon>Trifolium</taxon>
    </lineage>
</organism>
<evidence type="ECO:0000256" key="1">
    <source>
        <dbReference type="SAM" id="MobiDB-lite"/>
    </source>
</evidence>